<reference evidence="1" key="3">
    <citation type="submission" date="2022-06" db="UniProtKB">
        <authorList>
            <consortium name="EnsemblPlants"/>
        </authorList>
    </citation>
    <scope>IDENTIFICATION</scope>
</reference>
<accession>A0A8R7QUN7</accession>
<name>A0A8R7QUN7_TRIUA</name>
<evidence type="ECO:0000313" key="1">
    <source>
        <dbReference type="EnsemblPlants" id="TuG1812G0700000748.01.T01.cds409153"/>
    </source>
</evidence>
<reference evidence="2" key="1">
    <citation type="journal article" date="2013" name="Nature">
        <title>Draft genome of the wheat A-genome progenitor Triticum urartu.</title>
        <authorList>
            <person name="Ling H.Q."/>
            <person name="Zhao S."/>
            <person name="Liu D."/>
            <person name="Wang J."/>
            <person name="Sun H."/>
            <person name="Zhang C."/>
            <person name="Fan H."/>
            <person name="Li D."/>
            <person name="Dong L."/>
            <person name="Tao Y."/>
            <person name="Gao C."/>
            <person name="Wu H."/>
            <person name="Li Y."/>
            <person name="Cui Y."/>
            <person name="Guo X."/>
            <person name="Zheng S."/>
            <person name="Wang B."/>
            <person name="Yu K."/>
            <person name="Liang Q."/>
            <person name="Yang W."/>
            <person name="Lou X."/>
            <person name="Chen J."/>
            <person name="Feng M."/>
            <person name="Jian J."/>
            <person name="Zhang X."/>
            <person name="Luo G."/>
            <person name="Jiang Y."/>
            <person name="Liu J."/>
            <person name="Wang Z."/>
            <person name="Sha Y."/>
            <person name="Zhang B."/>
            <person name="Wu H."/>
            <person name="Tang D."/>
            <person name="Shen Q."/>
            <person name="Xue P."/>
            <person name="Zou S."/>
            <person name="Wang X."/>
            <person name="Liu X."/>
            <person name="Wang F."/>
            <person name="Yang Y."/>
            <person name="An X."/>
            <person name="Dong Z."/>
            <person name="Zhang K."/>
            <person name="Zhang X."/>
            <person name="Luo M.C."/>
            <person name="Dvorak J."/>
            <person name="Tong Y."/>
            <person name="Wang J."/>
            <person name="Yang H."/>
            <person name="Li Z."/>
            <person name="Wang D."/>
            <person name="Zhang A."/>
            <person name="Wang J."/>
        </authorList>
    </citation>
    <scope>NUCLEOTIDE SEQUENCE</scope>
    <source>
        <strain evidence="2">cv. G1812</strain>
    </source>
</reference>
<keyword evidence="2" id="KW-1185">Reference proteome</keyword>
<dbReference type="Gramene" id="TuG1812G0700000748.01.T01">
    <property type="protein sequence ID" value="TuG1812G0700000748.01.T01.cds409153"/>
    <property type="gene ID" value="TuG1812G0700000748.01"/>
</dbReference>
<reference evidence="1" key="2">
    <citation type="submission" date="2018-03" db="EMBL/GenBank/DDBJ databases">
        <title>The Triticum urartu genome reveals the dynamic nature of wheat genome evolution.</title>
        <authorList>
            <person name="Ling H."/>
            <person name="Ma B."/>
            <person name="Shi X."/>
            <person name="Liu H."/>
            <person name="Dong L."/>
            <person name="Sun H."/>
            <person name="Cao Y."/>
            <person name="Gao Q."/>
            <person name="Zheng S."/>
            <person name="Li Y."/>
            <person name="Yu Y."/>
            <person name="Du H."/>
            <person name="Qi M."/>
            <person name="Li Y."/>
            <person name="Yu H."/>
            <person name="Cui Y."/>
            <person name="Wang N."/>
            <person name="Chen C."/>
            <person name="Wu H."/>
            <person name="Zhao Y."/>
            <person name="Zhang J."/>
            <person name="Li Y."/>
            <person name="Zhou W."/>
            <person name="Zhang B."/>
            <person name="Hu W."/>
            <person name="Eijk M."/>
            <person name="Tang J."/>
            <person name="Witsenboer H."/>
            <person name="Zhao S."/>
            <person name="Li Z."/>
            <person name="Zhang A."/>
            <person name="Wang D."/>
            <person name="Liang C."/>
        </authorList>
    </citation>
    <scope>NUCLEOTIDE SEQUENCE [LARGE SCALE GENOMIC DNA]</scope>
    <source>
        <strain evidence="1">cv. G1812</strain>
    </source>
</reference>
<organism evidence="1 2">
    <name type="scientific">Triticum urartu</name>
    <name type="common">Red wild einkorn</name>
    <name type="synonym">Crithodium urartu</name>
    <dbReference type="NCBI Taxonomy" id="4572"/>
    <lineage>
        <taxon>Eukaryota</taxon>
        <taxon>Viridiplantae</taxon>
        <taxon>Streptophyta</taxon>
        <taxon>Embryophyta</taxon>
        <taxon>Tracheophyta</taxon>
        <taxon>Spermatophyta</taxon>
        <taxon>Magnoliopsida</taxon>
        <taxon>Liliopsida</taxon>
        <taxon>Poales</taxon>
        <taxon>Poaceae</taxon>
        <taxon>BOP clade</taxon>
        <taxon>Pooideae</taxon>
        <taxon>Triticodae</taxon>
        <taxon>Triticeae</taxon>
        <taxon>Triticinae</taxon>
        <taxon>Triticum</taxon>
    </lineage>
</organism>
<sequence length="22" mass="2263">MLLCACALVGSFCCALALEALF</sequence>
<dbReference type="EnsemblPlants" id="TuG1812G0700000748.01.T01">
    <property type="protein sequence ID" value="TuG1812G0700000748.01.T01.cds409153"/>
    <property type="gene ID" value="TuG1812G0700000748.01"/>
</dbReference>
<dbReference type="Proteomes" id="UP000015106">
    <property type="component" value="Chromosome 7"/>
</dbReference>
<evidence type="ECO:0000313" key="2">
    <source>
        <dbReference type="Proteomes" id="UP000015106"/>
    </source>
</evidence>
<proteinExistence type="predicted"/>
<dbReference type="AlphaFoldDB" id="A0A8R7QUN7"/>
<protein>
    <submittedName>
        <fullName evidence="1">Uncharacterized protein</fullName>
    </submittedName>
</protein>